<sequence>MTIMWSTYLILLFFSSFSIFINGKNILDDKSNNTNNVYSLRPDLFIMDLVKQFLEKDFTTTAAPQRNITTKSISNSINEKNYMNNGTNIFDKDSILKIVDNSEEETLNSSSSKNNNQLNCEPSDEKFLYTKLEHMGGRNQGFMANSIQEAALHFSELVNEQPIDNVYEKSAKSFVVGGGRPHSVSEDIVESKQAPMLMSAPINLEGSGEMDTIDGRPPSTSNINDALVYNDPNCDSRCQRLMKVLTKAVGLSNQSFEENYSTRIKRNYGEIETSFPDDDESTEDKKENIESKSITYANIPCTPQQTIYVDEEECIKRGKQLDSYGNLFSLCTACSVVYVMPSHCFPKFFNGVQCHSTDNQCIFNRNTQAVYGQCLGQTLSYKVLKNIKDDSCPQWKEETIQLPIACSCALKLNSFLTT</sequence>
<accession>A0A0N5CDJ3</accession>
<evidence type="ECO:0000256" key="1">
    <source>
        <dbReference type="SAM" id="SignalP"/>
    </source>
</evidence>
<reference evidence="3" key="1">
    <citation type="submission" date="2017-02" db="UniProtKB">
        <authorList>
            <consortium name="WormBaseParasite"/>
        </authorList>
    </citation>
    <scope>IDENTIFICATION</scope>
</reference>
<proteinExistence type="predicted"/>
<keyword evidence="2" id="KW-1185">Reference proteome</keyword>
<organism evidence="2 3">
    <name type="scientific">Strongyloides papillosus</name>
    <name type="common">Intestinal threadworm</name>
    <dbReference type="NCBI Taxonomy" id="174720"/>
    <lineage>
        <taxon>Eukaryota</taxon>
        <taxon>Metazoa</taxon>
        <taxon>Ecdysozoa</taxon>
        <taxon>Nematoda</taxon>
        <taxon>Chromadorea</taxon>
        <taxon>Rhabditida</taxon>
        <taxon>Tylenchina</taxon>
        <taxon>Panagrolaimomorpha</taxon>
        <taxon>Strongyloidoidea</taxon>
        <taxon>Strongyloididae</taxon>
        <taxon>Strongyloides</taxon>
    </lineage>
</organism>
<evidence type="ECO:0000313" key="3">
    <source>
        <dbReference type="WBParaSite" id="SPAL_0001593700.1"/>
    </source>
</evidence>
<evidence type="ECO:0000313" key="2">
    <source>
        <dbReference type="Proteomes" id="UP000046392"/>
    </source>
</evidence>
<name>A0A0N5CDJ3_STREA</name>
<dbReference type="Proteomes" id="UP000046392">
    <property type="component" value="Unplaced"/>
</dbReference>
<keyword evidence="1" id="KW-0732">Signal</keyword>
<dbReference type="SUPFAM" id="SSF57501">
    <property type="entry name" value="Cystine-knot cytokines"/>
    <property type="match status" value="1"/>
</dbReference>
<dbReference type="PANTHER" id="PTHR33995">
    <property type="entry name" value="PROTEIN CBG18546"/>
    <property type="match status" value="1"/>
</dbReference>
<dbReference type="InterPro" id="IPR029034">
    <property type="entry name" value="Cystine-knot_cytokine"/>
</dbReference>
<dbReference type="WBParaSite" id="SPAL_0001593700.1">
    <property type="protein sequence ID" value="SPAL_0001593700.1"/>
    <property type="gene ID" value="SPAL_0001593700"/>
</dbReference>
<dbReference type="AlphaFoldDB" id="A0A0N5CDJ3"/>
<feature type="signal peptide" evidence="1">
    <location>
        <begin position="1"/>
        <end position="23"/>
    </location>
</feature>
<dbReference type="PANTHER" id="PTHR33995:SF13">
    <property type="entry name" value="CTCK DOMAIN-CONTAINING PROTEIN"/>
    <property type="match status" value="1"/>
</dbReference>
<feature type="chain" id="PRO_5005895718" evidence="1">
    <location>
        <begin position="24"/>
        <end position="418"/>
    </location>
</feature>
<protein>
    <submittedName>
        <fullName evidence="3">Protein spaetzle-like</fullName>
    </submittedName>
</protein>